<evidence type="ECO:0000313" key="4">
    <source>
        <dbReference type="EMBL" id="MBP1907381.1"/>
    </source>
</evidence>
<dbReference type="InterPro" id="IPR011009">
    <property type="entry name" value="Kinase-like_dom_sf"/>
</dbReference>
<dbReference type="SUPFAM" id="SSF56112">
    <property type="entry name" value="Protein kinase-like (PK-like)"/>
    <property type="match status" value="1"/>
</dbReference>
<feature type="transmembrane region" description="Helical" evidence="2">
    <location>
        <begin position="295"/>
        <end position="315"/>
    </location>
</feature>
<protein>
    <submittedName>
        <fullName evidence="4">Serine/threonine-protein kinase</fullName>
        <ecNumber evidence="4">2.7.11.1</ecNumber>
    </submittedName>
</protein>
<dbReference type="InterPro" id="IPR017441">
    <property type="entry name" value="Protein_kinase_ATP_BS"/>
</dbReference>
<keyword evidence="2" id="KW-1133">Transmembrane helix</keyword>
<keyword evidence="4" id="KW-0808">Transferase</keyword>
<dbReference type="SMART" id="SM00220">
    <property type="entry name" value="S_TKc"/>
    <property type="match status" value="1"/>
</dbReference>
<evidence type="ECO:0000259" key="3">
    <source>
        <dbReference type="PROSITE" id="PS50011"/>
    </source>
</evidence>
<keyword evidence="2" id="KW-0812">Transmembrane</keyword>
<dbReference type="EMBL" id="JAGGKG010000025">
    <property type="protein sequence ID" value="MBP1907381.1"/>
    <property type="molecule type" value="Genomic_DNA"/>
</dbReference>
<name>A0ABS4FXS4_9BACL</name>
<keyword evidence="1" id="KW-0067">ATP-binding</keyword>
<evidence type="ECO:0000313" key="5">
    <source>
        <dbReference type="Proteomes" id="UP001519272"/>
    </source>
</evidence>
<organism evidence="4 5">
    <name type="scientific">Paenibacillus turicensis</name>
    <dbReference type="NCBI Taxonomy" id="160487"/>
    <lineage>
        <taxon>Bacteria</taxon>
        <taxon>Bacillati</taxon>
        <taxon>Bacillota</taxon>
        <taxon>Bacilli</taxon>
        <taxon>Bacillales</taxon>
        <taxon>Paenibacillaceae</taxon>
        <taxon>Paenibacillus</taxon>
    </lineage>
</organism>
<dbReference type="Gene3D" id="1.10.510.10">
    <property type="entry name" value="Transferase(Phosphotransferase) domain 1"/>
    <property type="match status" value="1"/>
</dbReference>
<accession>A0ABS4FXS4</accession>
<dbReference type="GO" id="GO:0004674">
    <property type="term" value="F:protein serine/threonine kinase activity"/>
    <property type="evidence" value="ECO:0007669"/>
    <property type="project" value="UniProtKB-EC"/>
</dbReference>
<dbReference type="PROSITE" id="PS50011">
    <property type="entry name" value="PROTEIN_KINASE_DOM"/>
    <property type="match status" value="1"/>
</dbReference>
<reference evidence="4 5" key="1">
    <citation type="submission" date="2021-03" db="EMBL/GenBank/DDBJ databases">
        <title>Genomic Encyclopedia of Type Strains, Phase IV (KMG-IV): sequencing the most valuable type-strain genomes for metagenomic binning, comparative biology and taxonomic classification.</title>
        <authorList>
            <person name="Goeker M."/>
        </authorList>
    </citation>
    <scope>NUCLEOTIDE SEQUENCE [LARGE SCALE GENOMIC DNA]</scope>
    <source>
        <strain evidence="4 5">DSM 14349</strain>
    </source>
</reference>
<keyword evidence="5" id="KW-1185">Reference proteome</keyword>
<dbReference type="InterPro" id="IPR000719">
    <property type="entry name" value="Prot_kinase_dom"/>
</dbReference>
<keyword evidence="4" id="KW-0418">Kinase</keyword>
<gene>
    <name evidence="4" type="ORF">J2Z32_004056</name>
</gene>
<keyword evidence="2" id="KW-0472">Membrane</keyword>
<dbReference type="PROSITE" id="PS00107">
    <property type="entry name" value="PROTEIN_KINASE_ATP"/>
    <property type="match status" value="1"/>
</dbReference>
<comment type="caution">
    <text evidence="4">The sequence shown here is derived from an EMBL/GenBank/DDBJ whole genome shotgun (WGS) entry which is preliminary data.</text>
</comment>
<dbReference type="Proteomes" id="UP001519272">
    <property type="component" value="Unassembled WGS sequence"/>
</dbReference>
<evidence type="ECO:0000256" key="2">
    <source>
        <dbReference type="SAM" id="Phobius"/>
    </source>
</evidence>
<sequence length="317" mass="35619">MILSSKLSLSPGTLITGRFKGSRYVIQRLLGQGANGVVYLVNKVDSGKQYALKMGFDNIDIQSEINNLKALHKQGKGPATAVTRSAESLPYLLEVDDYIAQEGTTPFYVMRYIKGDALRAFLVHRGPKWMRVAGYSLLRKLQQLHAAGWVFGDLKPENIIVSPYGEVELIDYGGVSAIGRSVKQYTEWYDRGFWNSGSRVAESSYDWFSFAVITLHMLAEPSLKKMAEQLPQTRSTADLISIIDSESELQPYKTWLVKALHGDFKSTNEACQLWKDQILLTSVKTRRKERNTPRWMLGAFVASLVFLLGAVYVSLSF</sequence>
<feature type="domain" description="Protein kinase" evidence="3">
    <location>
        <begin position="24"/>
        <end position="317"/>
    </location>
</feature>
<dbReference type="Pfam" id="PF00069">
    <property type="entry name" value="Pkinase"/>
    <property type="match status" value="1"/>
</dbReference>
<feature type="binding site" evidence="1">
    <location>
        <position position="53"/>
    </location>
    <ligand>
        <name>ATP</name>
        <dbReference type="ChEBI" id="CHEBI:30616"/>
    </ligand>
</feature>
<proteinExistence type="predicted"/>
<keyword evidence="1" id="KW-0547">Nucleotide-binding</keyword>
<dbReference type="PANTHER" id="PTHR44167">
    <property type="entry name" value="OVARIAN-SPECIFIC SERINE/THREONINE-PROTEIN KINASE LOK-RELATED"/>
    <property type="match status" value="1"/>
</dbReference>
<dbReference type="EC" id="2.7.11.1" evidence="4"/>
<evidence type="ECO:0000256" key="1">
    <source>
        <dbReference type="PROSITE-ProRule" id="PRU10141"/>
    </source>
</evidence>
<dbReference type="RefSeq" id="WP_210090958.1">
    <property type="nucleotide sequence ID" value="NZ_JAGGKG010000025.1"/>
</dbReference>
<dbReference type="PANTHER" id="PTHR44167:SF24">
    <property type="entry name" value="SERINE_THREONINE-PROTEIN KINASE CHK2"/>
    <property type="match status" value="1"/>
</dbReference>